<dbReference type="VEuPathDB" id="FungiDB:KRP22_4695"/>
<dbReference type="VEuPathDB" id="FungiDB:KRP23_13986"/>
<feature type="region of interest" description="Disordered" evidence="2">
    <location>
        <begin position="1"/>
        <end position="37"/>
    </location>
</feature>
<dbReference type="Proteomes" id="UP000005238">
    <property type="component" value="Unassembled WGS sequence"/>
</dbReference>
<feature type="coiled-coil region" evidence="1">
    <location>
        <begin position="38"/>
        <end position="65"/>
    </location>
</feature>
<dbReference type="OrthoDB" id="95448at2759"/>
<keyword evidence="1" id="KW-0175">Coiled coil</keyword>
<dbReference type="EnsemblProtists" id="Phyra81618">
    <property type="protein sequence ID" value="Phyra81618"/>
    <property type="gene ID" value="Phyra81618"/>
</dbReference>
<organism evidence="3 4">
    <name type="scientific">Phytophthora ramorum</name>
    <name type="common">Sudden oak death agent</name>
    <dbReference type="NCBI Taxonomy" id="164328"/>
    <lineage>
        <taxon>Eukaryota</taxon>
        <taxon>Sar</taxon>
        <taxon>Stramenopiles</taxon>
        <taxon>Oomycota</taxon>
        <taxon>Peronosporomycetes</taxon>
        <taxon>Peronosporales</taxon>
        <taxon>Peronosporaceae</taxon>
        <taxon>Phytophthora</taxon>
    </lineage>
</organism>
<dbReference type="eggNOG" id="ENOG502RA24">
    <property type="taxonomic scope" value="Eukaryota"/>
</dbReference>
<dbReference type="OMA" id="KDQMGAI"/>
<evidence type="ECO:0000313" key="4">
    <source>
        <dbReference type="Proteomes" id="UP000005238"/>
    </source>
</evidence>
<dbReference type="GeneID" id="94220553"/>
<evidence type="ECO:0000256" key="1">
    <source>
        <dbReference type="SAM" id="Coils"/>
    </source>
</evidence>
<keyword evidence="4" id="KW-1185">Reference proteome</keyword>
<evidence type="ECO:0000313" key="3">
    <source>
        <dbReference type="EnsemblProtists" id="Phyra81618"/>
    </source>
</evidence>
<dbReference type="RefSeq" id="XP_067738145.1">
    <property type="nucleotide sequence ID" value="XM_067884766.1"/>
</dbReference>
<name>H3GW20_PHYRM</name>
<reference evidence="4" key="1">
    <citation type="journal article" date="2006" name="Science">
        <title>Phytophthora genome sequences uncover evolutionary origins and mechanisms of pathogenesis.</title>
        <authorList>
            <person name="Tyler B.M."/>
            <person name="Tripathy S."/>
            <person name="Zhang X."/>
            <person name="Dehal P."/>
            <person name="Jiang R.H."/>
            <person name="Aerts A."/>
            <person name="Arredondo F.D."/>
            <person name="Baxter L."/>
            <person name="Bensasson D."/>
            <person name="Beynon J.L."/>
            <person name="Chapman J."/>
            <person name="Damasceno C.M."/>
            <person name="Dorrance A.E."/>
            <person name="Dou D."/>
            <person name="Dickerman A.W."/>
            <person name="Dubchak I.L."/>
            <person name="Garbelotto M."/>
            <person name="Gijzen M."/>
            <person name="Gordon S.G."/>
            <person name="Govers F."/>
            <person name="Grunwald N.J."/>
            <person name="Huang W."/>
            <person name="Ivors K.L."/>
            <person name="Jones R.W."/>
            <person name="Kamoun S."/>
            <person name="Krampis K."/>
            <person name="Lamour K.H."/>
            <person name="Lee M.K."/>
            <person name="McDonald W.H."/>
            <person name="Medina M."/>
            <person name="Meijer H.J."/>
            <person name="Nordberg E.K."/>
            <person name="Maclean D.J."/>
            <person name="Ospina-Giraldo M.D."/>
            <person name="Morris P.F."/>
            <person name="Phuntumart V."/>
            <person name="Putnam N.H."/>
            <person name="Rash S."/>
            <person name="Rose J.K."/>
            <person name="Sakihama Y."/>
            <person name="Salamov A.A."/>
            <person name="Savidor A."/>
            <person name="Scheuring C.F."/>
            <person name="Smith B.M."/>
            <person name="Sobral B.W."/>
            <person name="Terry A."/>
            <person name="Torto-Alalibo T.A."/>
            <person name="Win J."/>
            <person name="Xu Z."/>
            <person name="Zhang H."/>
            <person name="Grigoriev I.V."/>
            <person name="Rokhsar D.S."/>
            <person name="Boore J.L."/>
        </authorList>
    </citation>
    <scope>NUCLEOTIDE SEQUENCE [LARGE SCALE GENOMIC DNA]</scope>
    <source>
        <strain evidence="4">Pr102</strain>
    </source>
</reference>
<dbReference type="HOGENOM" id="CLU_036567_1_1_1"/>
<dbReference type="EMBL" id="DS566058">
    <property type="status" value="NOT_ANNOTATED_CDS"/>
    <property type="molecule type" value="Genomic_DNA"/>
</dbReference>
<proteinExistence type="predicted"/>
<dbReference type="AlphaFoldDB" id="H3GW20"/>
<evidence type="ECO:0000256" key="2">
    <source>
        <dbReference type="SAM" id="MobiDB-lite"/>
    </source>
</evidence>
<reference evidence="3" key="2">
    <citation type="submission" date="2015-06" db="UniProtKB">
        <authorList>
            <consortium name="EnsemblProtists"/>
        </authorList>
    </citation>
    <scope>IDENTIFICATION</scope>
    <source>
        <strain evidence="3">Pr102</strain>
    </source>
</reference>
<dbReference type="InParanoid" id="H3GW20"/>
<protein>
    <submittedName>
        <fullName evidence="3">Uncharacterized protein</fullName>
    </submittedName>
</protein>
<accession>H3GW20</accession>
<feature type="compositionally biased region" description="Polar residues" evidence="2">
    <location>
        <begin position="9"/>
        <end position="18"/>
    </location>
</feature>
<sequence>MSNKENRKLQNASPTASTDGDDSSNNSNRPAKKRKATYLVKKEEKMRLNEEVQELETHLAALKERVGLTGGASLEKVATGNVVLSNVLRQQQLLVVNAQAGLAACLRGPAPSPLYSYIHLGINHESRRKTLSSIRDFKIQNGVDYIEARSCHLDLLQPYASSEQFVDAQGDFCCSHFDVTQFTGVKSLQDVFEAAIFHFRNEEISISERLGYITVRDDFNAADDNFVNCRLSSADENGVRTEVNTASFAQYVDAHQSRSNETFAVLVRDSVDVDELYPYSPNECVRKDQMGAILLTTVKRKKQAEGDESKGYETNEEELVVIMRRAAFMKIHRPVFPLPEPTQQGLLKGIKAWCDVMLASMRSVLASP</sequence>